<dbReference type="InterPro" id="IPR036661">
    <property type="entry name" value="Luciferase-like_sf"/>
</dbReference>
<dbReference type="EMBL" id="CP109441">
    <property type="protein sequence ID" value="WUV46624.1"/>
    <property type="molecule type" value="Genomic_DNA"/>
</dbReference>
<sequence>MSIERPPLEVWSTSFSVPRWTARQGVIVEELGFDGITVSDSQNLSSDPYVTMMAVAAATSTLKVAPSVTNPVTRDPAVTACAVASVQAESKGRAVLGIGRGDSALAHLGLAPASVRHFEDYLRRVQGYLSGAEVPFERASHLHAGVREVETLGLVNAPTASVMSWIRTDLAKVPVYATASGPKVIDAAARTADGINFAVGVDPTRVKWAIDRARSARLAAGLDPATLSMGMYVSVVPEIDQSKARKLISGDVASFARFSVMHGEAVGNVSEESKRVLQDIHSTYDMNDHFRDTSPQARVLTDDFIDSYAITGDPRRCLDQIAELLTLGIDRILVSTSARGSDRALTDDYRTVFAAEILPGLRDLRRP</sequence>
<reference evidence="3" key="1">
    <citation type="submission" date="2022-10" db="EMBL/GenBank/DDBJ databases">
        <title>The complete genomes of actinobacterial strains from the NBC collection.</title>
        <authorList>
            <person name="Joergensen T.S."/>
            <person name="Alvarez Arevalo M."/>
            <person name="Sterndorff E.B."/>
            <person name="Faurdal D."/>
            <person name="Vuksanovic O."/>
            <person name="Mourched A.-S."/>
            <person name="Charusanti P."/>
            <person name="Shaw S."/>
            <person name="Blin K."/>
            <person name="Weber T."/>
        </authorList>
    </citation>
    <scope>NUCLEOTIDE SEQUENCE</scope>
    <source>
        <strain evidence="3">NBC_01482</strain>
    </source>
</reference>
<dbReference type="PANTHER" id="PTHR43244:SF1">
    <property type="entry name" value="5,10-METHYLENETETRAHYDROMETHANOPTERIN REDUCTASE"/>
    <property type="match status" value="1"/>
</dbReference>
<evidence type="ECO:0000313" key="4">
    <source>
        <dbReference type="Proteomes" id="UP001432062"/>
    </source>
</evidence>
<protein>
    <submittedName>
        <fullName evidence="3">LLM class flavin-dependent oxidoreductase</fullName>
    </submittedName>
</protein>
<dbReference type="SUPFAM" id="SSF51679">
    <property type="entry name" value="Bacterial luciferase-like"/>
    <property type="match status" value="1"/>
</dbReference>
<dbReference type="CDD" id="cd01097">
    <property type="entry name" value="Tetrahydromethanopterin_reductase"/>
    <property type="match status" value="1"/>
</dbReference>
<dbReference type="PANTHER" id="PTHR43244">
    <property type="match status" value="1"/>
</dbReference>
<keyword evidence="1" id="KW-0560">Oxidoreductase</keyword>
<feature type="domain" description="Luciferase-like" evidence="2">
    <location>
        <begin position="19"/>
        <end position="330"/>
    </location>
</feature>
<accession>A0ABZ1YXZ8</accession>
<evidence type="ECO:0000256" key="1">
    <source>
        <dbReference type="ARBA" id="ARBA00023002"/>
    </source>
</evidence>
<dbReference type="InterPro" id="IPR011251">
    <property type="entry name" value="Luciferase-like_dom"/>
</dbReference>
<evidence type="ECO:0000313" key="3">
    <source>
        <dbReference type="EMBL" id="WUV46624.1"/>
    </source>
</evidence>
<dbReference type="Pfam" id="PF00296">
    <property type="entry name" value="Bac_luciferase"/>
    <property type="match status" value="1"/>
</dbReference>
<organism evidence="3 4">
    <name type="scientific">Nocardia vinacea</name>
    <dbReference type="NCBI Taxonomy" id="96468"/>
    <lineage>
        <taxon>Bacteria</taxon>
        <taxon>Bacillati</taxon>
        <taxon>Actinomycetota</taxon>
        <taxon>Actinomycetes</taxon>
        <taxon>Mycobacteriales</taxon>
        <taxon>Nocardiaceae</taxon>
        <taxon>Nocardia</taxon>
    </lineage>
</organism>
<gene>
    <name evidence="3" type="ORF">OG563_47645</name>
</gene>
<dbReference type="InterPro" id="IPR050564">
    <property type="entry name" value="F420-G6PD/mer"/>
</dbReference>
<dbReference type="RefSeq" id="WP_329410509.1">
    <property type="nucleotide sequence ID" value="NZ_CP109441.1"/>
</dbReference>
<name>A0ABZ1YXZ8_9NOCA</name>
<keyword evidence="4" id="KW-1185">Reference proteome</keyword>
<dbReference type="Gene3D" id="3.20.20.30">
    <property type="entry name" value="Luciferase-like domain"/>
    <property type="match status" value="1"/>
</dbReference>
<proteinExistence type="predicted"/>
<dbReference type="Proteomes" id="UP001432062">
    <property type="component" value="Chromosome"/>
</dbReference>
<evidence type="ECO:0000259" key="2">
    <source>
        <dbReference type="Pfam" id="PF00296"/>
    </source>
</evidence>